<sequence>MPAVEDGQFDIVGITLLVGLLAQIGHDSHLVRRRCQSGGSIIDIIIANHSSKVHKTAVKKCLLPCRICYTEYKSDANSRVFGCLPKMVRLFLCMTTTCLPEGSTQQERRVELWQIPLN</sequence>
<dbReference type="STRING" id="411471.SUBVAR_05551"/>
<reference evidence="1" key="1">
    <citation type="submission" date="2009-12" db="EMBL/GenBank/DDBJ databases">
        <authorList>
            <person name="Weinstock G."/>
            <person name="Sodergren E."/>
            <person name="Clifton S."/>
            <person name="Fulton L."/>
            <person name="Fulton B."/>
            <person name="Courtney L."/>
            <person name="Fronick C."/>
            <person name="Harrison M."/>
            <person name="Strong C."/>
            <person name="Farmer C."/>
            <person name="Delahaunty K."/>
            <person name="Markovic C."/>
            <person name="Hall O."/>
            <person name="Minx P."/>
            <person name="Tomlinson C."/>
            <person name="Mitreva M."/>
            <person name="Nelson J."/>
            <person name="Hou S."/>
            <person name="Wollam A."/>
            <person name="Pepin K.H."/>
            <person name="Johnson M."/>
            <person name="Bhonagiri V."/>
            <person name="Nash W.E."/>
            <person name="Warren W."/>
            <person name="Chinwalla A."/>
            <person name="Mardis E.R."/>
            <person name="Wilson R.K."/>
        </authorList>
    </citation>
    <scope>NUCLEOTIDE SEQUENCE [LARGE SCALE GENOMIC DNA]</scope>
    <source>
        <strain evidence="1">DSM 15176</strain>
    </source>
</reference>
<dbReference type="Proteomes" id="UP000003438">
    <property type="component" value="Unassembled WGS sequence"/>
</dbReference>
<protein>
    <submittedName>
        <fullName evidence="1">Uncharacterized protein</fullName>
    </submittedName>
</protein>
<accession>D1PMJ0</accession>
<gene>
    <name evidence="1" type="ORF">SUBVAR_05551</name>
</gene>
<comment type="caution">
    <text evidence="1">The sequence shown here is derived from an EMBL/GenBank/DDBJ whole genome shotgun (WGS) entry which is preliminary data.</text>
</comment>
<dbReference type="AlphaFoldDB" id="D1PMJ0"/>
<keyword evidence="2" id="KW-1185">Reference proteome</keyword>
<name>D1PMJ0_9FIRM</name>
<evidence type="ECO:0000313" key="2">
    <source>
        <dbReference type="Proteomes" id="UP000003438"/>
    </source>
</evidence>
<dbReference type="EMBL" id="ACBY02000023">
    <property type="protein sequence ID" value="EFB75776.1"/>
    <property type="molecule type" value="Genomic_DNA"/>
</dbReference>
<evidence type="ECO:0000313" key="1">
    <source>
        <dbReference type="EMBL" id="EFB75776.1"/>
    </source>
</evidence>
<dbReference type="HOGENOM" id="CLU_2071927_0_0_9"/>
<proteinExistence type="predicted"/>
<organism evidence="1 2">
    <name type="scientific">Subdoligranulum variabile DSM 15176</name>
    <dbReference type="NCBI Taxonomy" id="411471"/>
    <lineage>
        <taxon>Bacteria</taxon>
        <taxon>Bacillati</taxon>
        <taxon>Bacillota</taxon>
        <taxon>Clostridia</taxon>
        <taxon>Eubacteriales</taxon>
        <taxon>Oscillospiraceae</taxon>
        <taxon>Subdoligranulum</taxon>
    </lineage>
</organism>